<keyword evidence="3" id="KW-1185">Reference proteome</keyword>
<dbReference type="RefSeq" id="WP_073330565.1">
    <property type="nucleotide sequence ID" value="NZ_FQYO01000004.1"/>
</dbReference>
<dbReference type="EMBL" id="FQYO01000004">
    <property type="protein sequence ID" value="SHI97929.1"/>
    <property type="molecule type" value="Genomic_DNA"/>
</dbReference>
<evidence type="ECO:0000313" key="2">
    <source>
        <dbReference type="EMBL" id="SHI97929.1"/>
    </source>
</evidence>
<evidence type="ECO:0000313" key="3">
    <source>
        <dbReference type="Proteomes" id="UP000184292"/>
    </source>
</evidence>
<dbReference type="Proteomes" id="UP000184292">
    <property type="component" value="Unassembled WGS sequence"/>
</dbReference>
<protein>
    <submittedName>
        <fullName evidence="2">Uncharacterized protein</fullName>
    </submittedName>
</protein>
<sequence length="64" mass="6546">MGPVIVLLGGLLGLVGAIGGWLFLDMPVFAALAIWALSGPAAALLLLLPFGPRPAREELRPQGA</sequence>
<name>A0A1M6FJX0_9RHOB</name>
<organism evidence="2 3">
    <name type="scientific">Wenxinia saemankumensis</name>
    <dbReference type="NCBI Taxonomy" id="1447782"/>
    <lineage>
        <taxon>Bacteria</taxon>
        <taxon>Pseudomonadati</taxon>
        <taxon>Pseudomonadota</taxon>
        <taxon>Alphaproteobacteria</taxon>
        <taxon>Rhodobacterales</taxon>
        <taxon>Roseobacteraceae</taxon>
        <taxon>Wenxinia</taxon>
    </lineage>
</organism>
<dbReference type="AlphaFoldDB" id="A0A1M6FJX0"/>
<dbReference type="STRING" id="1447782.SAMN05444417_2356"/>
<keyword evidence="1" id="KW-0472">Membrane</keyword>
<feature type="transmembrane region" description="Helical" evidence="1">
    <location>
        <begin position="29"/>
        <end position="50"/>
    </location>
</feature>
<accession>A0A1M6FJX0</accession>
<keyword evidence="1" id="KW-1133">Transmembrane helix</keyword>
<proteinExistence type="predicted"/>
<keyword evidence="1" id="KW-0812">Transmembrane</keyword>
<reference evidence="2 3" key="1">
    <citation type="submission" date="2016-11" db="EMBL/GenBank/DDBJ databases">
        <authorList>
            <person name="Jaros S."/>
            <person name="Januszkiewicz K."/>
            <person name="Wedrychowicz H."/>
        </authorList>
    </citation>
    <scope>NUCLEOTIDE SEQUENCE [LARGE SCALE GENOMIC DNA]</scope>
    <source>
        <strain evidence="2 3">DSM 100565</strain>
    </source>
</reference>
<gene>
    <name evidence="2" type="ORF">SAMN05444417_2356</name>
</gene>
<evidence type="ECO:0000256" key="1">
    <source>
        <dbReference type="SAM" id="Phobius"/>
    </source>
</evidence>